<evidence type="ECO:0000256" key="4">
    <source>
        <dbReference type="ARBA" id="ARBA00023136"/>
    </source>
</evidence>
<dbReference type="InterPro" id="IPR002293">
    <property type="entry name" value="AA/rel_permease1"/>
</dbReference>
<feature type="transmembrane region" description="Helical" evidence="5">
    <location>
        <begin position="21"/>
        <end position="41"/>
    </location>
</feature>
<accession>A0A1F5V789</accession>
<gene>
    <name evidence="6" type="ORF">A2Y62_09785</name>
</gene>
<feature type="transmembrane region" description="Helical" evidence="5">
    <location>
        <begin position="443"/>
        <end position="464"/>
    </location>
</feature>
<feature type="transmembrane region" description="Helical" evidence="5">
    <location>
        <begin position="187"/>
        <end position="211"/>
    </location>
</feature>
<dbReference type="PANTHER" id="PTHR11785:SF512">
    <property type="entry name" value="SOBREMESA, ISOFORM B"/>
    <property type="match status" value="1"/>
</dbReference>
<dbReference type="Proteomes" id="UP000178943">
    <property type="component" value="Unassembled WGS sequence"/>
</dbReference>
<evidence type="ECO:0000256" key="3">
    <source>
        <dbReference type="ARBA" id="ARBA00022989"/>
    </source>
</evidence>
<keyword evidence="4 5" id="KW-0472">Membrane</keyword>
<dbReference type="STRING" id="1817863.A2Y62_09785"/>
<evidence type="ECO:0000313" key="6">
    <source>
        <dbReference type="EMBL" id="OGF58781.1"/>
    </source>
</evidence>
<feature type="transmembrane region" description="Helical" evidence="5">
    <location>
        <begin position="470"/>
        <end position="488"/>
    </location>
</feature>
<comment type="subcellular location">
    <subcellularLocation>
        <location evidence="1">Membrane</location>
        <topology evidence="1">Multi-pass membrane protein</topology>
    </subcellularLocation>
</comment>
<evidence type="ECO:0000256" key="1">
    <source>
        <dbReference type="ARBA" id="ARBA00004141"/>
    </source>
</evidence>
<name>A0A1F5V789_9BACT</name>
<proteinExistence type="predicted"/>
<evidence type="ECO:0000256" key="5">
    <source>
        <dbReference type="SAM" id="Phobius"/>
    </source>
</evidence>
<feature type="transmembrane region" description="Helical" evidence="5">
    <location>
        <begin position="53"/>
        <end position="75"/>
    </location>
</feature>
<dbReference type="EMBL" id="MFGW01000232">
    <property type="protein sequence ID" value="OGF58781.1"/>
    <property type="molecule type" value="Genomic_DNA"/>
</dbReference>
<dbReference type="GO" id="GO:0016020">
    <property type="term" value="C:membrane"/>
    <property type="evidence" value="ECO:0007669"/>
    <property type="project" value="UniProtKB-SubCell"/>
</dbReference>
<dbReference type="GO" id="GO:0015179">
    <property type="term" value="F:L-amino acid transmembrane transporter activity"/>
    <property type="evidence" value="ECO:0007669"/>
    <property type="project" value="TreeGrafter"/>
</dbReference>
<keyword evidence="2 5" id="KW-0812">Transmembrane</keyword>
<dbReference type="Gene3D" id="1.20.1740.10">
    <property type="entry name" value="Amino acid/polyamine transporter I"/>
    <property type="match status" value="1"/>
</dbReference>
<organism evidence="6 7">
    <name type="scientific">Candidatus Fischerbacteria bacterium RBG_13_37_8</name>
    <dbReference type="NCBI Taxonomy" id="1817863"/>
    <lineage>
        <taxon>Bacteria</taxon>
        <taxon>Candidatus Fischeribacteriota</taxon>
    </lineage>
</organism>
<feature type="transmembrane region" description="Helical" evidence="5">
    <location>
        <begin position="337"/>
        <end position="363"/>
    </location>
</feature>
<feature type="transmembrane region" description="Helical" evidence="5">
    <location>
        <begin position="272"/>
        <end position="297"/>
    </location>
</feature>
<reference evidence="6 7" key="1">
    <citation type="journal article" date="2016" name="Nat. Commun.">
        <title>Thousands of microbial genomes shed light on interconnected biogeochemical processes in an aquifer system.</title>
        <authorList>
            <person name="Anantharaman K."/>
            <person name="Brown C.T."/>
            <person name="Hug L.A."/>
            <person name="Sharon I."/>
            <person name="Castelle C.J."/>
            <person name="Probst A.J."/>
            <person name="Thomas B.C."/>
            <person name="Singh A."/>
            <person name="Wilkins M.J."/>
            <person name="Karaoz U."/>
            <person name="Brodie E.L."/>
            <person name="Williams K.H."/>
            <person name="Hubbard S.S."/>
            <person name="Banfield J.F."/>
        </authorList>
    </citation>
    <scope>NUCLEOTIDE SEQUENCE [LARGE SCALE GENOMIC DNA]</scope>
</reference>
<dbReference type="PANTHER" id="PTHR11785">
    <property type="entry name" value="AMINO ACID TRANSPORTER"/>
    <property type="match status" value="1"/>
</dbReference>
<dbReference type="InterPro" id="IPR050598">
    <property type="entry name" value="AminoAcid_Transporter"/>
</dbReference>
<feature type="transmembrane region" description="Helical" evidence="5">
    <location>
        <begin position="383"/>
        <end position="404"/>
    </location>
</feature>
<sequence length="496" mass="53637">MKESEEKQVNETHGFKRQLNLFDSTMIVAGSMIGSGIFIVSAEISRTVGGGGWLLAIWLITGIITVMGALSYGELAGMMPYAGGQYVYLRESLGTFFAFLYGWTLFLVIQTGTIAAVAVAFGKFLGVLIPALSENTKIIDLHSAGFNFSIAATQIVGVLLIIFLTYINTLGIKTGKIVQNIFTVTKIGSLVTIIVVVFIFSSKSSALSLNMSTFFNASWTKIVNGRLVTETLSGLLLFGALGAAMVGSLFSSDAWNNITFIAGEVVNPRKTIPYSLAIGTLLVTALYFITNVAYIMVLPVKGSPDGSDILLRGIQFANTDLVATAAAEVSLGQAGAVVIALLIIISTFGCTNGLILAGARVYYAMAHDRLFFRKMTALNHHKVPAFSLIVQAFWACLLCLSGTYGNLLDYVIFAVLLFYSITIIGLFILRIKNPNAPRPYKAFGYPVIPALYILAALLIAIDLLMLKPTYTWPGLIIVLLGIPVYYIWKKKNTVQI</sequence>
<feature type="transmembrane region" description="Helical" evidence="5">
    <location>
        <begin position="232"/>
        <end position="252"/>
    </location>
</feature>
<comment type="caution">
    <text evidence="6">The sequence shown here is derived from an EMBL/GenBank/DDBJ whole genome shotgun (WGS) entry which is preliminary data.</text>
</comment>
<feature type="transmembrane region" description="Helical" evidence="5">
    <location>
        <begin position="87"/>
        <end position="108"/>
    </location>
</feature>
<evidence type="ECO:0000256" key="2">
    <source>
        <dbReference type="ARBA" id="ARBA00022692"/>
    </source>
</evidence>
<dbReference type="Pfam" id="PF13520">
    <property type="entry name" value="AA_permease_2"/>
    <property type="match status" value="1"/>
</dbReference>
<feature type="transmembrane region" description="Helical" evidence="5">
    <location>
        <begin position="144"/>
        <end position="167"/>
    </location>
</feature>
<dbReference type="AlphaFoldDB" id="A0A1F5V789"/>
<dbReference type="PIRSF" id="PIRSF006060">
    <property type="entry name" value="AA_transporter"/>
    <property type="match status" value="1"/>
</dbReference>
<protein>
    <submittedName>
        <fullName evidence="6">Amino acid transporter</fullName>
    </submittedName>
</protein>
<evidence type="ECO:0000313" key="7">
    <source>
        <dbReference type="Proteomes" id="UP000178943"/>
    </source>
</evidence>
<feature type="transmembrane region" description="Helical" evidence="5">
    <location>
        <begin position="410"/>
        <end position="431"/>
    </location>
</feature>
<keyword evidence="3 5" id="KW-1133">Transmembrane helix</keyword>